<dbReference type="HAMAP" id="MF_00534">
    <property type="entry name" value="Asn_tRNA_synth"/>
    <property type="match status" value="1"/>
</dbReference>
<accession>G2LDV9</accession>
<organism evidence="9 10">
    <name type="scientific">Chloracidobacterium thermophilum (strain B)</name>
    <dbReference type="NCBI Taxonomy" id="981222"/>
    <lineage>
        <taxon>Bacteria</taxon>
        <taxon>Pseudomonadati</taxon>
        <taxon>Acidobacteriota</taxon>
        <taxon>Terriglobia</taxon>
        <taxon>Terriglobales</taxon>
        <taxon>Acidobacteriaceae</taxon>
        <taxon>Chloracidobacterium</taxon>
    </lineage>
</organism>
<evidence type="ECO:0000256" key="3">
    <source>
        <dbReference type="ARBA" id="ARBA00022741"/>
    </source>
</evidence>
<dbReference type="InterPro" id="IPR004364">
    <property type="entry name" value="Aa-tRNA-synt_II"/>
</dbReference>
<dbReference type="EMBL" id="CP002514">
    <property type="protein sequence ID" value="AEP10790.1"/>
    <property type="molecule type" value="Genomic_DNA"/>
</dbReference>
<dbReference type="Proteomes" id="UP000006791">
    <property type="component" value="Chromosome 1"/>
</dbReference>
<evidence type="ECO:0000256" key="5">
    <source>
        <dbReference type="ARBA" id="ARBA00022917"/>
    </source>
</evidence>
<feature type="domain" description="Aminoacyl-transfer RNA synthetases class-II family profile" evidence="8">
    <location>
        <begin position="144"/>
        <end position="450"/>
    </location>
</feature>
<dbReference type="PANTHER" id="PTHR22594:SF34">
    <property type="entry name" value="ASPARAGINE--TRNA LIGASE, MITOCHONDRIAL-RELATED"/>
    <property type="match status" value="1"/>
</dbReference>
<evidence type="ECO:0000256" key="1">
    <source>
        <dbReference type="ARBA" id="ARBA00008226"/>
    </source>
</evidence>
<dbReference type="InterPro" id="IPR004365">
    <property type="entry name" value="NA-bd_OB_tRNA"/>
</dbReference>
<dbReference type="PANTHER" id="PTHR22594">
    <property type="entry name" value="ASPARTYL/LYSYL-TRNA SYNTHETASE"/>
    <property type="match status" value="1"/>
</dbReference>
<dbReference type="SUPFAM" id="SSF55681">
    <property type="entry name" value="Class II aaRS and biotin synthetases"/>
    <property type="match status" value="1"/>
</dbReference>
<evidence type="ECO:0000256" key="4">
    <source>
        <dbReference type="ARBA" id="ARBA00022840"/>
    </source>
</evidence>
<dbReference type="InterPro" id="IPR006195">
    <property type="entry name" value="aa-tRNA-synth_II"/>
</dbReference>
<comment type="subcellular location">
    <subcellularLocation>
        <location evidence="7">Cytoplasm</location>
    </subcellularLocation>
</comment>
<dbReference type="Gene3D" id="2.40.50.140">
    <property type="entry name" value="Nucleic acid-binding proteins"/>
    <property type="match status" value="1"/>
</dbReference>
<dbReference type="CDD" id="cd00776">
    <property type="entry name" value="AsxRS_core"/>
    <property type="match status" value="1"/>
</dbReference>
<evidence type="ECO:0000259" key="8">
    <source>
        <dbReference type="PROSITE" id="PS50862"/>
    </source>
</evidence>
<dbReference type="InterPro" id="IPR002312">
    <property type="entry name" value="Asp/Asn-tRNA-synth_IIb"/>
</dbReference>
<keyword evidence="7" id="KW-0963">Cytoplasm</keyword>
<keyword evidence="6 7" id="KW-0030">Aminoacyl-tRNA synthetase</keyword>
<dbReference type="SUPFAM" id="SSF50249">
    <property type="entry name" value="Nucleic acid-binding proteins"/>
    <property type="match status" value="1"/>
</dbReference>
<evidence type="ECO:0000256" key="2">
    <source>
        <dbReference type="ARBA" id="ARBA00022598"/>
    </source>
</evidence>
<evidence type="ECO:0000313" key="9">
    <source>
        <dbReference type="EMBL" id="AEP10790.1"/>
    </source>
</evidence>
<sequence length="450" mass="51596">MSRDAPNDIETTMTNHVRIADFAANLGQTVTIRGWLYNARSSGKLLFLEIRDGSGIVQGIVSKNAVSEEVWNRAAALTQESSIIVTGMPREHPKRPGVYELDVHDLTIVQLTQDYPITPKEHGIEFLMDHRHLWLRSKRQHAILRVRHEVVRAVRDFLDNDGFILADTPILTPAACEGTTTLFELDYFDDGKAYLTQSGQLYNEATAAAFGKVYCFGPTFRAEKSKTRRHLTEFWMVEPEVAYATLEDMMVLAERFLSFIVARVLERRREELKLLERDTSKLEAIAAPFPRLPYDEAVRMLHEAHLAGKLEHDFVWGGDFGAPDETYLAQQFDRPVIVHRYPAQVKAFYMEEDPERPELALCMDVLAPEGYGEIIGGGQRMQSYDRLAQRIAEHNLPREAFEWYLDLRRYGTVPHAGFGMGIERCVAWLCGLEHVRETIPFPRMLYRLRP</sequence>
<dbReference type="STRING" id="981222.Cabther_A0010"/>
<dbReference type="PRINTS" id="PR01042">
    <property type="entry name" value="TRNASYNTHASP"/>
</dbReference>
<keyword evidence="4 7" id="KW-0067">ATP-binding</keyword>
<keyword evidence="10" id="KW-1185">Reference proteome</keyword>
<dbReference type="Pfam" id="PF00152">
    <property type="entry name" value="tRNA-synt_2"/>
    <property type="match status" value="1"/>
</dbReference>
<comment type="catalytic activity">
    <reaction evidence="7">
        <text>tRNA(Asn) + L-asparagine + ATP = L-asparaginyl-tRNA(Asn) + AMP + diphosphate + H(+)</text>
        <dbReference type="Rhea" id="RHEA:11180"/>
        <dbReference type="Rhea" id="RHEA-COMP:9659"/>
        <dbReference type="Rhea" id="RHEA-COMP:9674"/>
        <dbReference type="ChEBI" id="CHEBI:15378"/>
        <dbReference type="ChEBI" id="CHEBI:30616"/>
        <dbReference type="ChEBI" id="CHEBI:33019"/>
        <dbReference type="ChEBI" id="CHEBI:58048"/>
        <dbReference type="ChEBI" id="CHEBI:78442"/>
        <dbReference type="ChEBI" id="CHEBI:78515"/>
        <dbReference type="ChEBI" id="CHEBI:456215"/>
        <dbReference type="EC" id="6.1.1.22"/>
    </reaction>
</comment>
<evidence type="ECO:0000256" key="6">
    <source>
        <dbReference type="ARBA" id="ARBA00023146"/>
    </source>
</evidence>
<evidence type="ECO:0000313" key="10">
    <source>
        <dbReference type="Proteomes" id="UP000006791"/>
    </source>
</evidence>
<keyword evidence="5 7" id="KW-0648">Protein biosynthesis</keyword>
<gene>
    <name evidence="7" type="primary">asnS</name>
    <name evidence="9" type="ordered locus">Cabther_A0010</name>
</gene>
<name>G2LDV9_CHLTF</name>
<reference evidence="9 10" key="1">
    <citation type="journal article" date="2012" name="Environ. Microbiol.">
        <title>Complete genome of Candidatus Chloracidobacterium thermophilum, a chlorophyll-based photoheterotroph belonging to the phylum Acidobacteria.</title>
        <authorList>
            <person name="Garcia Costas A.M."/>
            <person name="Liu Z."/>
            <person name="Tomsho L.P."/>
            <person name="Schuster S.C."/>
            <person name="Ward D.M."/>
            <person name="Bryant D.A."/>
        </authorList>
    </citation>
    <scope>NUCLEOTIDE SEQUENCE [LARGE SCALE GENOMIC DNA]</scope>
    <source>
        <strain evidence="9 10">B</strain>
    </source>
</reference>
<dbReference type="KEGG" id="ctm:Cabther_A0010"/>
<dbReference type="InterPro" id="IPR012340">
    <property type="entry name" value="NA-bd_OB-fold"/>
</dbReference>
<comment type="similarity">
    <text evidence="1 7">Belongs to the class-II aminoacyl-tRNA synthetase family.</text>
</comment>
<dbReference type="AlphaFoldDB" id="G2LDV9"/>
<dbReference type="HOGENOM" id="CLU_004553_2_0_0"/>
<keyword evidence="3 7" id="KW-0547">Nucleotide-binding</keyword>
<evidence type="ECO:0000256" key="7">
    <source>
        <dbReference type="HAMAP-Rule" id="MF_00534"/>
    </source>
</evidence>
<dbReference type="NCBIfam" id="NF003037">
    <property type="entry name" value="PRK03932.1"/>
    <property type="match status" value="1"/>
</dbReference>
<proteinExistence type="inferred from homology"/>
<dbReference type="EC" id="6.1.1.22" evidence="7"/>
<dbReference type="InterPro" id="IPR004522">
    <property type="entry name" value="Asn-tRNA-ligase"/>
</dbReference>
<dbReference type="InterPro" id="IPR045864">
    <property type="entry name" value="aa-tRNA-synth_II/BPL/LPL"/>
</dbReference>
<dbReference type="GO" id="GO:0004816">
    <property type="term" value="F:asparagine-tRNA ligase activity"/>
    <property type="evidence" value="ECO:0007669"/>
    <property type="project" value="UniProtKB-UniRule"/>
</dbReference>
<dbReference type="GO" id="GO:0003676">
    <property type="term" value="F:nucleic acid binding"/>
    <property type="evidence" value="ECO:0007669"/>
    <property type="project" value="InterPro"/>
</dbReference>
<protein>
    <recommendedName>
        <fullName evidence="7">Asparagine--tRNA ligase</fullName>
        <ecNumber evidence="7">6.1.1.22</ecNumber>
    </recommendedName>
    <alternativeName>
        <fullName evidence="7">Asparaginyl-tRNA synthetase</fullName>
        <shortName evidence="7">AsnRS</shortName>
    </alternativeName>
</protein>
<dbReference type="GO" id="GO:0005524">
    <property type="term" value="F:ATP binding"/>
    <property type="evidence" value="ECO:0007669"/>
    <property type="project" value="UniProtKB-UniRule"/>
</dbReference>
<dbReference type="GO" id="GO:0006421">
    <property type="term" value="P:asparaginyl-tRNA aminoacylation"/>
    <property type="evidence" value="ECO:0007669"/>
    <property type="project" value="UniProtKB-UniRule"/>
</dbReference>
<dbReference type="GO" id="GO:0005737">
    <property type="term" value="C:cytoplasm"/>
    <property type="evidence" value="ECO:0007669"/>
    <property type="project" value="UniProtKB-SubCell"/>
</dbReference>
<dbReference type="Pfam" id="PF01336">
    <property type="entry name" value="tRNA_anti-codon"/>
    <property type="match status" value="1"/>
</dbReference>
<dbReference type="PROSITE" id="PS50862">
    <property type="entry name" value="AA_TRNA_LIGASE_II"/>
    <property type="match status" value="1"/>
</dbReference>
<dbReference type="Gene3D" id="3.30.930.10">
    <property type="entry name" value="Bira Bifunctional Protein, Domain 2"/>
    <property type="match status" value="1"/>
</dbReference>
<keyword evidence="2 7" id="KW-0436">Ligase</keyword>
<comment type="subunit">
    <text evidence="7">Homodimer.</text>
</comment>
<dbReference type="NCBIfam" id="TIGR00457">
    <property type="entry name" value="asnS"/>
    <property type="match status" value="1"/>
</dbReference>